<dbReference type="PANTHER" id="PTHR11136:SF0">
    <property type="entry name" value="DIHYDROFOLATE SYNTHETASE-RELATED"/>
    <property type="match status" value="1"/>
</dbReference>
<accession>A0A9P7MD22</accession>
<dbReference type="Proteomes" id="UP000706124">
    <property type="component" value="Unassembled WGS sequence"/>
</dbReference>
<evidence type="ECO:0000256" key="5">
    <source>
        <dbReference type="ARBA" id="ARBA00022840"/>
    </source>
</evidence>
<evidence type="ECO:0000256" key="1">
    <source>
        <dbReference type="ARBA" id="ARBA00008276"/>
    </source>
</evidence>
<proteinExistence type="inferred from homology"/>
<dbReference type="InterPro" id="IPR001645">
    <property type="entry name" value="Folylpolyglutamate_synth"/>
</dbReference>
<comment type="caution">
    <text evidence="9">The sequence shown here is derived from an EMBL/GenBank/DDBJ whole genome shotgun (WGS) entry which is preliminary data.</text>
</comment>
<dbReference type="GO" id="GO:0046872">
    <property type="term" value="F:metal ion binding"/>
    <property type="evidence" value="ECO:0007669"/>
    <property type="project" value="UniProtKB-KW"/>
</dbReference>
<dbReference type="SUPFAM" id="SSF53244">
    <property type="entry name" value="MurD-like peptide ligases, peptide-binding domain"/>
    <property type="match status" value="1"/>
</dbReference>
<evidence type="ECO:0000256" key="4">
    <source>
        <dbReference type="ARBA" id="ARBA00022741"/>
    </source>
</evidence>
<keyword evidence="3" id="KW-0479">Metal-binding</keyword>
<dbReference type="GO" id="GO:0005829">
    <property type="term" value="C:cytosol"/>
    <property type="evidence" value="ECO:0007669"/>
    <property type="project" value="TreeGrafter"/>
</dbReference>
<feature type="compositionally biased region" description="Basic and acidic residues" evidence="7">
    <location>
        <begin position="656"/>
        <end position="671"/>
    </location>
</feature>
<evidence type="ECO:0000256" key="6">
    <source>
        <dbReference type="ARBA" id="ARBA00022842"/>
    </source>
</evidence>
<dbReference type="PANTHER" id="PTHR11136">
    <property type="entry name" value="FOLYLPOLYGLUTAMATE SYNTHASE-RELATED"/>
    <property type="match status" value="1"/>
</dbReference>
<evidence type="ECO:0000313" key="10">
    <source>
        <dbReference type="Proteomes" id="UP000706124"/>
    </source>
</evidence>
<keyword evidence="4" id="KW-0547">Nucleotide-binding</keyword>
<dbReference type="GO" id="GO:0005739">
    <property type="term" value="C:mitochondrion"/>
    <property type="evidence" value="ECO:0007669"/>
    <property type="project" value="TreeGrafter"/>
</dbReference>
<dbReference type="InterPro" id="IPR018109">
    <property type="entry name" value="Folylpolyglutamate_synth_CS"/>
</dbReference>
<dbReference type="GO" id="GO:0005524">
    <property type="term" value="F:ATP binding"/>
    <property type="evidence" value="ECO:0007669"/>
    <property type="project" value="UniProtKB-KW"/>
</dbReference>
<evidence type="ECO:0000313" key="9">
    <source>
        <dbReference type="EMBL" id="KAG5939300.1"/>
    </source>
</evidence>
<dbReference type="OrthoDB" id="5212574at2759"/>
<feature type="compositionally biased region" description="Basic and acidic residues" evidence="7">
    <location>
        <begin position="684"/>
        <end position="705"/>
    </location>
</feature>
<dbReference type="EMBL" id="SRPO01000134">
    <property type="protein sequence ID" value="KAG5939300.1"/>
    <property type="molecule type" value="Genomic_DNA"/>
</dbReference>
<evidence type="ECO:0000256" key="7">
    <source>
        <dbReference type="SAM" id="MobiDB-lite"/>
    </source>
</evidence>
<dbReference type="AlphaFoldDB" id="A0A9P7MD22"/>
<dbReference type="NCBIfam" id="TIGR01499">
    <property type="entry name" value="folC"/>
    <property type="match status" value="1"/>
</dbReference>
<sequence length="752" mass="84197">MSAANDIQRILARIKGILPAHRQAPTAQRNIKLGLERISRVVPEEQTWTGIHVGGTNGKGSICALLSAMFKLSGIRHGTYISPALPERHNGIMINEIYVNKRMHELELEHVEMAYKRLASRWTFAHAEDDGDITPFELETATAFRIFNKMKVQYGIVEVGMGGLSDATNVMKQKAVTVISKIDLDHQEYLGNTIKDIAQIKAGIMQPGVPCVVDYTNPPEVMDVLQKHAQSIGTNISLSSNALPLIQDIDREKFHVPEYEQQNLLCATLAFQHLFPNLKIDTNKLLSLRPRLPGRMEPVYVSELTNGLRKKSILVDGAHNMLGVKALAEFVNGNLRKGEQPVTWVMGLSSSKSKPFAKMIETLVLPQDNLAFVEYAPSSHIPPPAPAELGRSVAAEIITDDSRLYAGCKSIGKSIEWACSIAGEDDPIVLTGSLYMIREFYKMSGVEPTKKIRSRRPGRSQLWYYTQLAEKRSLTMEEAREFKQARRHWRLYPENSPIFRGDTATSPVTPENIRKLQSSAALHRTQTEGYEQAIRSIKADLQGGDDAALCKSLQDLEAKRQEHRNEYNAAMLQIRGRVLDSGQKSLNYESIFGKPEKAKRKVTTIMVREGIQGIVGEAAKEETTSSTKETKPDKEQLPVKEETMRFIKDGMSAIREPRADTNDKKPFRDAKFGGAKRIRGNMKSLREDRDTTMPLREGDKQDKLMEVSPPGSGALGAKENVRNQRERRNPSRNSLEKPDGDEAWLRSGLPKI</sequence>
<feature type="region of interest" description="Disordered" evidence="7">
    <location>
        <begin position="656"/>
        <end position="752"/>
    </location>
</feature>
<feature type="domain" description="Mur ligase central" evidence="8">
    <location>
        <begin position="53"/>
        <end position="231"/>
    </location>
</feature>
<feature type="compositionally biased region" description="Basic and acidic residues" evidence="7">
    <location>
        <begin position="719"/>
        <end position="744"/>
    </location>
</feature>
<dbReference type="GO" id="GO:0008841">
    <property type="term" value="F:dihydrofolate synthase activity"/>
    <property type="evidence" value="ECO:0007669"/>
    <property type="project" value="TreeGrafter"/>
</dbReference>
<dbReference type="InterPro" id="IPR013221">
    <property type="entry name" value="Mur_ligase_cen"/>
</dbReference>
<dbReference type="GO" id="GO:0004326">
    <property type="term" value="F:tetrahydrofolylpolyglutamate synthase activity"/>
    <property type="evidence" value="ECO:0007669"/>
    <property type="project" value="InterPro"/>
</dbReference>
<comment type="similarity">
    <text evidence="1">Belongs to the folylpolyglutamate synthase family.</text>
</comment>
<evidence type="ECO:0000256" key="3">
    <source>
        <dbReference type="ARBA" id="ARBA00022723"/>
    </source>
</evidence>
<reference evidence="9 10" key="1">
    <citation type="journal article" date="2020" name="bioRxiv">
        <title>Whole genome comparisons of ergot fungi reveals the divergence and evolution of species within the genus Claviceps are the result of varying mechanisms driving genome evolution and host range expansion.</title>
        <authorList>
            <person name="Wyka S.A."/>
            <person name="Mondo S.J."/>
            <person name="Liu M."/>
            <person name="Dettman J."/>
            <person name="Nalam V."/>
            <person name="Broders K.D."/>
        </authorList>
    </citation>
    <scope>NUCLEOTIDE SEQUENCE [LARGE SCALE GENOMIC DNA]</scope>
    <source>
        <strain evidence="9 10">CCC 1485</strain>
    </source>
</reference>
<dbReference type="Pfam" id="PF08245">
    <property type="entry name" value="Mur_ligase_M"/>
    <property type="match status" value="1"/>
</dbReference>
<keyword evidence="6" id="KW-0460">Magnesium</keyword>
<dbReference type="SUPFAM" id="SSF53623">
    <property type="entry name" value="MurD-like peptide ligases, catalytic domain"/>
    <property type="match status" value="1"/>
</dbReference>
<name>A0A9P7MD22_9HYPO</name>
<keyword evidence="2" id="KW-0436">Ligase</keyword>
<dbReference type="PROSITE" id="PS01012">
    <property type="entry name" value="FOLYLPOLYGLU_SYNT_2"/>
    <property type="match status" value="1"/>
</dbReference>
<protein>
    <recommendedName>
        <fullName evidence="8">Mur ligase central domain-containing protein</fullName>
    </recommendedName>
</protein>
<dbReference type="Gene3D" id="3.40.1190.10">
    <property type="entry name" value="Mur-like, catalytic domain"/>
    <property type="match status" value="1"/>
</dbReference>
<keyword evidence="10" id="KW-1185">Reference proteome</keyword>
<keyword evidence="5" id="KW-0067">ATP-binding</keyword>
<dbReference type="Gene3D" id="3.90.190.20">
    <property type="entry name" value="Mur ligase, C-terminal domain"/>
    <property type="match status" value="1"/>
</dbReference>
<organism evidence="9 10">
    <name type="scientific">Claviceps pazoutovae</name>
    <dbReference type="NCBI Taxonomy" id="1649127"/>
    <lineage>
        <taxon>Eukaryota</taxon>
        <taxon>Fungi</taxon>
        <taxon>Dikarya</taxon>
        <taxon>Ascomycota</taxon>
        <taxon>Pezizomycotina</taxon>
        <taxon>Sordariomycetes</taxon>
        <taxon>Hypocreomycetidae</taxon>
        <taxon>Hypocreales</taxon>
        <taxon>Clavicipitaceae</taxon>
        <taxon>Claviceps</taxon>
    </lineage>
</organism>
<feature type="region of interest" description="Disordered" evidence="7">
    <location>
        <begin position="618"/>
        <end position="637"/>
    </location>
</feature>
<evidence type="ECO:0000259" key="8">
    <source>
        <dbReference type="Pfam" id="PF08245"/>
    </source>
</evidence>
<dbReference type="InterPro" id="IPR036615">
    <property type="entry name" value="Mur_ligase_C_dom_sf"/>
</dbReference>
<dbReference type="InterPro" id="IPR036565">
    <property type="entry name" value="Mur-like_cat_sf"/>
</dbReference>
<gene>
    <name evidence="9" type="ORF">E4U60_000959</name>
</gene>
<evidence type="ECO:0000256" key="2">
    <source>
        <dbReference type="ARBA" id="ARBA00022598"/>
    </source>
</evidence>